<feature type="signal peptide" evidence="1">
    <location>
        <begin position="1"/>
        <end position="21"/>
    </location>
</feature>
<name>A0A9W6B9E8_9FLAO</name>
<comment type="caution">
    <text evidence="3">The sequence shown here is derived from an EMBL/GenBank/DDBJ whole genome shotgun (WGS) entry which is preliminary data.</text>
</comment>
<keyword evidence="1" id="KW-0732">Signal</keyword>
<evidence type="ECO:0000313" key="4">
    <source>
        <dbReference type="Proteomes" id="UP001143545"/>
    </source>
</evidence>
<protein>
    <recommendedName>
        <fullName evidence="2">Outer membrane protein beta-barrel domain-containing protein</fullName>
    </recommendedName>
</protein>
<gene>
    <name evidence="3" type="ORF">NBRC110019_32350</name>
</gene>
<reference evidence="3" key="1">
    <citation type="submission" date="2022-07" db="EMBL/GenBank/DDBJ databases">
        <title>Taxonomy of Novel Oxalotrophic and Methylotrophic Bacteria.</title>
        <authorList>
            <person name="Sahin N."/>
            <person name="Tani A."/>
        </authorList>
    </citation>
    <scope>NUCLEOTIDE SEQUENCE</scope>
    <source>
        <strain evidence="3">AM327</strain>
    </source>
</reference>
<organism evidence="3 4">
    <name type="scientific">Neptunitalea chrysea</name>
    <dbReference type="NCBI Taxonomy" id="1647581"/>
    <lineage>
        <taxon>Bacteria</taxon>
        <taxon>Pseudomonadati</taxon>
        <taxon>Bacteroidota</taxon>
        <taxon>Flavobacteriia</taxon>
        <taxon>Flavobacteriales</taxon>
        <taxon>Flavobacteriaceae</taxon>
        <taxon>Neptunitalea</taxon>
    </lineage>
</organism>
<proteinExistence type="predicted"/>
<dbReference type="InterPro" id="IPR025665">
    <property type="entry name" value="Beta-barrel_OMP_2"/>
</dbReference>
<keyword evidence="4" id="KW-1185">Reference proteome</keyword>
<feature type="chain" id="PRO_5040880677" description="Outer membrane protein beta-barrel domain-containing protein" evidence="1">
    <location>
        <begin position="22"/>
        <end position="213"/>
    </location>
</feature>
<evidence type="ECO:0000256" key="1">
    <source>
        <dbReference type="SAM" id="SignalP"/>
    </source>
</evidence>
<dbReference type="Proteomes" id="UP001143545">
    <property type="component" value="Unassembled WGS sequence"/>
</dbReference>
<dbReference type="AlphaFoldDB" id="A0A9W6B9E8"/>
<dbReference type="RefSeq" id="WP_281756578.1">
    <property type="nucleotide sequence ID" value="NZ_BRVP01000046.1"/>
</dbReference>
<dbReference type="InterPro" id="IPR011250">
    <property type="entry name" value="OMP/PagP_B-barrel"/>
</dbReference>
<feature type="domain" description="Outer membrane protein beta-barrel" evidence="2">
    <location>
        <begin position="21"/>
        <end position="194"/>
    </location>
</feature>
<accession>A0A9W6B9E8</accession>
<dbReference type="Pfam" id="PF13568">
    <property type="entry name" value="OMP_b-brl_2"/>
    <property type="match status" value="1"/>
</dbReference>
<dbReference type="EMBL" id="BRVP01000046">
    <property type="protein sequence ID" value="GLB54194.1"/>
    <property type="molecule type" value="Genomic_DNA"/>
</dbReference>
<evidence type="ECO:0000259" key="2">
    <source>
        <dbReference type="Pfam" id="PF13568"/>
    </source>
</evidence>
<dbReference type="SUPFAM" id="SSF56925">
    <property type="entry name" value="OMPA-like"/>
    <property type="match status" value="1"/>
</dbReference>
<sequence length="213" mass="23737">MKITQYLFTFIIICSVTLVNAQTISKNSFWGVKGGLNVSQFKVDNYSRMEDNGDYPIDFSPKPGFYVGAFFKFKINDIFLGSTEVIYSNRNMDQEAIVTITPNNGATPSTTLQTSINQQLLTFPVLINYGITNSIHLEVGPQLGFVLSSDSFIPNSTSTVMNNSYDTFELSGVFGLSYDLLDNLSLEGRFGYGFLQREEGFSNVYQLGIAHKL</sequence>
<evidence type="ECO:0000313" key="3">
    <source>
        <dbReference type="EMBL" id="GLB54194.1"/>
    </source>
</evidence>